<proteinExistence type="predicted"/>
<feature type="binding site" evidence="1">
    <location>
        <position position="165"/>
    </location>
    <ligand>
        <name>Mn(2+)</name>
        <dbReference type="ChEBI" id="CHEBI:29035"/>
        <label>2</label>
    </ligand>
</feature>
<reference evidence="4 5" key="1">
    <citation type="submission" date="2019-02" db="EMBL/GenBank/DDBJ databases">
        <title>Genomic Encyclopedia of Type Strains, Phase IV (KMG-IV): sequencing the most valuable type-strain genomes for metagenomic binning, comparative biology and taxonomic classification.</title>
        <authorList>
            <person name="Goeker M."/>
        </authorList>
    </citation>
    <scope>NUCLEOTIDE SEQUENCE [LARGE SCALE GENOMIC DNA]</scope>
    <source>
        <strain evidence="4 5">DSM 45622</strain>
    </source>
</reference>
<comment type="cofactor">
    <cofactor evidence="1">
        <name>Mn(2+)</name>
        <dbReference type="ChEBI" id="CHEBI:29035"/>
    </cofactor>
    <text evidence="1">The Mn(2+) ion enhances activity.</text>
</comment>
<dbReference type="PANTHER" id="PTHR11014:SF63">
    <property type="entry name" value="METALLOPEPTIDASE, PUTATIVE (AFU_ORTHOLOGUE AFUA_6G09600)-RELATED"/>
    <property type="match status" value="1"/>
</dbReference>
<evidence type="ECO:0000313" key="4">
    <source>
        <dbReference type="EMBL" id="RZS90272.1"/>
    </source>
</evidence>
<comment type="caution">
    <text evidence="4">The sequence shown here is derived from an EMBL/GenBank/DDBJ whole genome shotgun (WGS) entry which is preliminary data.</text>
</comment>
<gene>
    <name evidence="4" type="ORF">EV189_2056</name>
</gene>
<keyword evidence="1" id="KW-0479">Metal-binding</keyword>
<dbReference type="PANTHER" id="PTHR11014">
    <property type="entry name" value="PEPTIDASE M20 FAMILY MEMBER"/>
    <property type="match status" value="1"/>
</dbReference>
<dbReference type="InterPro" id="IPR036264">
    <property type="entry name" value="Bact_exopeptidase_dim_dom"/>
</dbReference>
<dbReference type="GO" id="GO:0046872">
    <property type="term" value="F:metal ion binding"/>
    <property type="evidence" value="ECO:0007669"/>
    <property type="project" value="UniProtKB-KW"/>
</dbReference>
<dbReference type="EMBL" id="SGXD01000002">
    <property type="protein sequence ID" value="RZS90272.1"/>
    <property type="molecule type" value="Genomic_DNA"/>
</dbReference>
<dbReference type="PIRSF" id="PIRSF005962">
    <property type="entry name" value="Pept_M20D_amidohydro"/>
    <property type="match status" value="1"/>
</dbReference>
<feature type="binding site" evidence="1">
    <location>
        <position position="127"/>
    </location>
    <ligand>
        <name>Mn(2+)</name>
        <dbReference type="ChEBI" id="CHEBI:29035"/>
        <label>2</label>
    </ligand>
</feature>
<name>A0A4Q7NV31_9ACTN</name>
<keyword evidence="5" id="KW-1185">Reference proteome</keyword>
<evidence type="ECO:0000313" key="5">
    <source>
        <dbReference type="Proteomes" id="UP000293638"/>
    </source>
</evidence>
<feature type="binding site" evidence="1">
    <location>
        <position position="389"/>
    </location>
    <ligand>
        <name>Mn(2+)</name>
        <dbReference type="ChEBI" id="CHEBI:29035"/>
        <label>2</label>
    </ligand>
</feature>
<sequence>MTSELATGTQAHEQPSEGLDGPGPDRGLALLGEQVAGLEAELVALRRDLHAHPELGRAEVRTTRLLAERLAAEGIEPHVFPKGTGLWCDLGEGDRAVALRADIDALPVRDLKEVPYRSTVEGMAHACGHDVHTACVLGAGLALRELERAGGLPGRVRLLFQPAEEQMPGGALDVIAARGIVDVDEIFALHCDPRLEVGRVGVREGPITAACDRVKVVLRGPGGHTARPHLTADLVHALGVLVSELPAALGRRTDPRAGLSLVWGRIASGSAPNAIPERGEAEGTVRCLDSATWTSAPALVRSLAEAVVSPYGVAVEVQYVRGVPPVDNEQACADLLAEAVRRTEGRQAVVPTPQSLGGEDFAWYLEHVPGALARLGTAKPGDPVLRDLHQGGFDVDERCIPVGARALAATALLACYRSVTVSSRT</sequence>
<evidence type="ECO:0000256" key="2">
    <source>
        <dbReference type="SAM" id="MobiDB-lite"/>
    </source>
</evidence>
<evidence type="ECO:0000259" key="3">
    <source>
        <dbReference type="Pfam" id="PF07687"/>
    </source>
</evidence>
<keyword evidence="1" id="KW-0464">Manganese</keyword>
<dbReference type="Gene3D" id="3.40.630.10">
    <property type="entry name" value="Zn peptidases"/>
    <property type="match status" value="1"/>
</dbReference>
<dbReference type="InterPro" id="IPR017439">
    <property type="entry name" value="Amidohydrolase"/>
</dbReference>
<dbReference type="InterPro" id="IPR002933">
    <property type="entry name" value="Peptidase_M20"/>
</dbReference>
<dbReference type="Pfam" id="PF01546">
    <property type="entry name" value="Peptidase_M20"/>
    <property type="match status" value="1"/>
</dbReference>
<feature type="region of interest" description="Disordered" evidence="2">
    <location>
        <begin position="1"/>
        <end position="27"/>
    </location>
</feature>
<dbReference type="InterPro" id="IPR011650">
    <property type="entry name" value="Peptidase_M20_dimer"/>
</dbReference>
<dbReference type="Proteomes" id="UP000293638">
    <property type="component" value="Unassembled WGS sequence"/>
</dbReference>
<dbReference type="SUPFAM" id="SSF53187">
    <property type="entry name" value="Zn-dependent exopeptidases"/>
    <property type="match status" value="1"/>
</dbReference>
<keyword evidence="4" id="KW-0378">Hydrolase</keyword>
<accession>A0A4Q7NV31</accession>
<dbReference type="GO" id="GO:0016787">
    <property type="term" value="F:hydrolase activity"/>
    <property type="evidence" value="ECO:0007669"/>
    <property type="project" value="UniProtKB-KW"/>
</dbReference>
<dbReference type="Gene3D" id="3.30.70.360">
    <property type="match status" value="1"/>
</dbReference>
<dbReference type="Pfam" id="PF07687">
    <property type="entry name" value="M20_dimer"/>
    <property type="match status" value="1"/>
</dbReference>
<dbReference type="NCBIfam" id="TIGR01891">
    <property type="entry name" value="amidohydrolases"/>
    <property type="match status" value="1"/>
</dbReference>
<feature type="binding site" evidence="1">
    <location>
        <position position="129"/>
    </location>
    <ligand>
        <name>Mn(2+)</name>
        <dbReference type="ChEBI" id="CHEBI:29035"/>
        <label>2</label>
    </ligand>
</feature>
<evidence type="ECO:0000256" key="1">
    <source>
        <dbReference type="PIRSR" id="PIRSR005962-1"/>
    </source>
</evidence>
<organism evidence="4 5">
    <name type="scientific">Motilibacter rhizosphaerae</name>
    <dbReference type="NCBI Taxonomy" id="598652"/>
    <lineage>
        <taxon>Bacteria</taxon>
        <taxon>Bacillati</taxon>
        <taxon>Actinomycetota</taxon>
        <taxon>Actinomycetes</taxon>
        <taxon>Motilibacterales</taxon>
        <taxon>Motilibacteraceae</taxon>
        <taxon>Motilibacter</taxon>
    </lineage>
</organism>
<protein>
    <submittedName>
        <fullName evidence="4">Amidohydrolase</fullName>
    </submittedName>
</protein>
<dbReference type="SUPFAM" id="SSF55031">
    <property type="entry name" value="Bacterial exopeptidase dimerisation domain"/>
    <property type="match status" value="1"/>
</dbReference>
<feature type="domain" description="Peptidase M20 dimerisation" evidence="3">
    <location>
        <begin position="214"/>
        <end position="307"/>
    </location>
</feature>
<dbReference type="AlphaFoldDB" id="A0A4Q7NV31"/>
<feature type="binding site" evidence="1">
    <location>
        <position position="190"/>
    </location>
    <ligand>
        <name>Mn(2+)</name>
        <dbReference type="ChEBI" id="CHEBI:29035"/>
        <label>2</label>
    </ligand>
</feature>
<feature type="compositionally biased region" description="Polar residues" evidence="2">
    <location>
        <begin position="1"/>
        <end position="13"/>
    </location>
</feature>